<feature type="signal peptide" evidence="1">
    <location>
        <begin position="1"/>
        <end position="19"/>
    </location>
</feature>
<gene>
    <name evidence="2" type="ORF">GJJ64_03765</name>
</gene>
<sequence length="266" mass="29307">MIKFYTTLIFTLFSCTVFAQNLNGPRIQAMANAGVAMQDIWTLKNNAAGITSIENTAFAIAYENRFSVKELSTKSAAVVIPLKKYSLGASFQSYGSPVYQELKSGLSLAKAFGENFSTALTLNYHQLSIQNYGNTSTFSFQVGFQYQVFKNFWVAAHAANPNKSQYTETESNTLPALYQIGASYTFTDKLLVTSEIEQVVDGKLDFKTGLEYKIAPFLALRGGTSVNTFQQFGGFGILYQKINLDFAISSHPILGYSPQIALGYAF</sequence>
<organism evidence="2 3">
    <name type="scientific">Pedobacter puniceum</name>
    <dbReference type="NCBI Taxonomy" id="2666136"/>
    <lineage>
        <taxon>Bacteria</taxon>
        <taxon>Pseudomonadati</taxon>
        <taxon>Bacteroidota</taxon>
        <taxon>Sphingobacteriia</taxon>
        <taxon>Sphingobacteriales</taxon>
        <taxon>Sphingobacteriaceae</taxon>
        <taxon>Pedobacter</taxon>
    </lineage>
</organism>
<dbReference type="AlphaFoldDB" id="A0A7K0FK00"/>
<comment type="caution">
    <text evidence="2">The sequence shown here is derived from an EMBL/GenBank/DDBJ whole genome shotgun (WGS) entry which is preliminary data.</text>
</comment>
<evidence type="ECO:0008006" key="4">
    <source>
        <dbReference type="Google" id="ProtNLM"/>
    </source>
</evidence>
<evidence type="ECO:0000256" key="1">
    <source>
        <dbReference type="SAM" id="SignalP"/>
    </source>
</evidence>
<proteinExistence type="predicted"/>
<evidence type="ECO:0000313" key="2">
    <source>
        <dbReference type="EMBL" id="MRX46299.1"/>
    </source>
</evidence>
<keyword evidence="3" id="KW-1185">Reference proteome</keyword>
<evidence type="ECO:0000313" key="3">
    <source>
        <dbReference type="Proteomes" id="UP000462931"/>
    </source>
</evidence>
<reference evidence="2 3" key="1">
    <citation type="submission" date="2019-11" db="EMBL/GenBank/DDBJ databases">
        <authorList>
            <person name="Cheng Q."/>
            <person name="Yang Z."/>
        </authorList>
    </citation>
    <scope>NUCLEOTIDE SEQUENCE [LARGE SCALE GENOMIC DNA]</scope>
    <source>
        <strain evidence="2 3">HX-22-1</strain>
    </source>
</reference>
<dbReference type="EMBL" id="WKJI01000001">
    <property type="protein sequence ID" value="MRX46299.1"/>
    <property type="molecule type" value="Genomic_DNA"/>
</dbReference>
<feature type="chain" id="PRO_5029558610" description="Outer membrane beta-barrel protein" evidence="1">
    <location>
        <begin position="20"/>
        <end position="266"/>
    </location>
</feature>
<dbReference type="Gene3D" id="2.40.160.60">
    <property type="entry name" value="Outer membrane protein transport protein (OMPP1/FadL/TodX)"/>
    <property type="match status" value="1"/>
</dbReference>
<name>A0A7K0FK00_9SPHI</name>
<dbReference type="RefSeq" id="WP_154286411.1">
    <property type="nucleotide sequence ID" value="NZ_WKJI01000001.1"/>
</dbReference>
<protein>
    <recommendedName>
        <fullName evidence="4">Outer membrane beta-barrel protein</fullName>
    </recommendedName>
</protein>
<accession>A0A7K0FK00</accession>
<keyword evidence="1" id="KW-0732">Signal</keyword>
<dbReference type="PROSITE" id="PS51257">
    <property type="entry name" value="PROKAR_LIPOPROTEIN"/>
    <property type="match status" value="1"/>
</dbReference>
<dbReference type="SUPFAM" id="SSF56935">
    <property type="entry name" value="Porins"/>
    <property type="match status" value="1"/>
</dbReference>
<dbReference type="Proteomes" id="UP000462931">
    <property type="component" value="Unassembled WGS sequence"/>
</dbReference>